<comment type="similarity">
    <text evidence="1">Belongs to the sulfotransferase 1 family.</text>
</comment>
<protein>
    <recommendedName>
        <fullName evidence="3">Sulfotransferase domain-containing protein</fullName>
    </recommendedName>
</protein>
<sequence>MSGLALIASYPKSGNTWLRAFLASHLRGGQPIDLNGDLSRIKNLTGRSLQDKHAGLEHSDLTPDEVALLRPLTSRRIAQLQPGLYKTHDSNLVPLGAREPAIPADAIDRLVYIVRDPRDVAISMAHHFGWTPEDSVNQMADTTFRMGRSSTRLNMNVEQWVSSWSAHVESWLDAADLHLLPLRYEDLLADPLERFTELCRFLDLDDTRHAISRSLEASSFTALAAQEARTGFRERYPASTAPFFRKGGAGGWRGELPPGLAERVASAHNRVMARLAYR</sequence>
<comment type="caution">
    <text evidence="4">The sequence shown here is derived from an EMBL/GenBank/DDBJ whole genome shotgun (WGS) entry which is preliminary data.</text>
</comment>
<gene>
    <name evidence="4" type="ORF">J2S76_000552</name>
</gene>
<evidence type="ECO:0000256" key="2">
    <source>
        <dbReference type="ARBA" id="ARBA00022679"/>
    </source>
</evidence>
<dbReference type="Gene3D" id="3.40.50.300">
    <property type="entry name" value="P-loop containing nucleotide triphosphate hydrolases"/>
    <property type="match status" value="1"/>
</dbReference>
<dbReference type="InterPro" id="IPR000863">
    <property type="entry name" value="Sulfotransferase_dom"/>
</dbReference>
<evidence type="ECO:0000259" key="3">
    <source>
        <dbReference type="Pfam" id="PF00685"/>
    </source>
</evidence>
<evidence type="ECO:0000256" key="1">
    <source>
        <dbReference type="ARBA" id="ARBA00005771"/>
    </source>
</evidence>
<feature type="domain" description="Sulfotransferase" evidence="3">
    <location>
        <begin position="6"/>
        <end position="274"/>
    </location>
</feature>
<dbReference type="RefSeq" id="WP_307057305.1">
    <property type="nucleotide sequence ID" value="NZ_JAUSUH010000001.1"/>
</dbReference>
<dbReference type="EMBL" id="JAUSUH010000001">
    <property type="protein sequence ID" value="MDQ0346151.1"/>
    <property type="molecule type" value="Genomic_DNA"/>
</dbReference>
<proteinExistence type="inferred from homology"/>
<accession>A0ABU0DCS1</accession>
<keyword evidence="2" id="KW-0808">Transferase</keyword>
<evidence type="ECO:0000313" key="4">
    <source>
        <dbReference type="EMBL" id="MDQ0346151.1"/>
    </source>
</evidence>
<evidence type="ECO:0000313" key="5">
    <source>
        <dbReference type="Proteomes" id="UP001238467"/>
    </source>
</evidence>
<organism evidence="4 5">
    <name type="scientific">Ancylobacter vacuolatus</name>
    <dbReference type="NCBI Taxonomy" id="223389"/>
    <lineage>
        <taxon>Bacteria</taxon>
        <taxon>Pseudomonadati</taxon>
        <taxon>Pseudomonadota</taxon>
        <taxon>Alphaproteobacteria</taxon>
        <taxon>Hyphomicrobiales</taxon>
        <taxon>Xanthobacteraceae</taxon>
        <taxon>Ancylobacter</taxon>
    </lineage>
</organism>
<name>A0ABU0DCS1_9HYPH</name>
<keyword evidence="5" id="KW-1185">Reference proteome</keyword>
<dbReference type="PANTHER" id="PTHR11783">
    <property type="entry name" value="SULFOTRANSFERASE SULT"/>
    <property type="match status" value="1"/>
</dbReference>
<dbReference type="InterPro" id="IPR027417">
    <property type="entry name" value="P-loop_NTPase"/>
</dbReference>
<dbReference type="SUPFAM" id="SSF52540">
    <property type="entry name" value="P-loop containing nucleoside triphosphate hydrolases"/>
    <property type="match status" value="1"/>
</dbReference>
<dbReference type="Pfam" id="PF00685">
    <property type="entry name" value="Sulfotransfer_1"/>
    <property type="match status" value="1"/>
</dbReference>
<dbReference type="Proteomes" id="UP001238467">
    <property type="component" value="Unassembled WGS sequence"/>
</dbReference>
<reference evidence="4 5" key="1">
    <citation type="submission" date="2023-07" db="EMBL/GenBank/DDBJ databases">
        <title>Genomic Encyclopedia of Type Strains, Phase IV (KMG-IV): sequencing the most valuable type-strain genomes for metagenomic binning, comparative biology and taxonomic classification.</title>
        <authorList>
            <person name="Goeker M."/>
        </authorList>
    </citation>
    <scope>NUCLEOTIDE SEQUENCE [LARGE SCALE GENOMIC DNA]</scope>
    <source>
        <strain evidence="4 5">DSM 1277</strain>
    </source>
</reference>